<dbReference type="Proteomes" id="UP001232992">
    <property type="component" value="Unassembled WGS sequence"/>
</dbReference>
<protein>
    <recommendedName>
        <fullName evidence="3">Isopropylmalate/homocitrate/citramalate synthase</fullName>
    </recommendedName>
</protein>
<dbReference type="EMBL" id="JAQOSQ010000030">
    <property type="protein sequence ID" value="MDJ1185284.1"/>
    <property type="molecule type" value="Genomic_DNA"/>
</dbReference>
<dbReference type="RefSeq" id="WP_283759929.1">
    <property type="nucleotide sequence ID" value="NZ_JAQOSQ010000030.1"/>
</dbReference>
<comment type="caution">
    <text evidence="1">The sequence shown here is derived from an EMBL/GenBank/DDBJ whole genome shotgun (WGS) entry which is preliminary data.</text>
</comment>
<name>A0ABT7C3D8_9CYAN</name>
<dbReference type="Pfam" id="PF23856">
    <property type="entry name" value="DUF7219"/>
    <property type="match status" value="1"/>
</dbReference>
<evidence type="ECO:0008006" key="3">
    <source>
        <dbReference type="Google" id="ProtNLM"/>
    </source>
</evidence>
<reference evidence="1 2" key="1">
    <citation type="submission" date="2023-01" db="EMBL/GenBank/DDBJ databases">
        <title>Novel diversity within Roseofilum (Cyanobacteria; Desertifilaceae) from marine benthic mats with descriptions of four novel species.</title>
        <authorList>
            <person name="Wang Y."/>
            <person name="Berthold D.E."/>
            <person name="Hu J."/>
            <person name="Lefler F.W."/>
            <person name="Laughinghouse H.D. IV."/>
        </authorList>
    </citation>
    <scope>NUCLEOTIDE SEQUENCE [LARGE SCALE GENOMIC DNA]</scope>
    <source>
        <strain evidence="1 2">BLCC-M143</strain>
    </source>
</reference>
<keyword evidence="2" id="KW-1185">Reference proteome</keyword>
<gene>
    <name evidence="1" type="ORF">PMH09_19025</name>
</gene>
<organism evidence="1 2">
    <name type="scientific">Roseofilum casamattae BLCC-M143</name>
    <dbReference type="NCBI Taxonomy" id="3022442"/>
    <lineage>
        <taxon>Bacteria</taxon>
        <taxon>Bacillati</taxon>
        <taxon>Cyanobacteriota</taxon>
        <taxon>Cyanophyceae</taxon>
        <taxon>Desertifilales</taxon>
        <taxon>Desertifilaceae</taxon>
        <taxon>Roseofilum</taxon>
        <taxon>Roseofilum casamattae</taxon>
    </lineage>
</organism>
<evidence type="ECO:0000313" key="1">
    <source>
        <dbReference type="EMBL" id="MDJ1185284.1"/>
    </source>
</evidence>
<evidence type="ECO:0000313" key="2">
    <source>
        <dbReference type="Proteomes" id="UP001232992"/>
    </source>
</evidence>
<sequence>MTDTDKPSDLLYPYSRYYGDFTPENLVFDANLQEFAQRVTYICSLETNGKITPAKAYEQIRSLWTQLAESKTELGIEDSGERSR</sequence>
<accession>A0ABT7C3D8</accession>
<dbReference type="InterPro" id="IPR055643">
    <property type="entry name" value="DUF7219"/>
</dbReference>
<proteinExistence type="predicted"/>